<organism evidence="1 2">
    <name type="scientific">Spiribacter salinus M19-40</name>
    <dbReference type="NCBI Taxonomy" id="1260251"/>
    <lineage>
        <taxon>Bacteria</taxon>
        <taxon>Pseudomonadati</taxon>
        <taxon>Pseudomonadota</taxon>
        <taxon>Gammaproteobacteria</taxon>
        <taxon>Chromatiales</taxon>
        <taxon>Ectothiorhodospiraceae</taxon>
        <taxon>Spiribacter</taxon>
    </lineage>
</organism>
<gene>
    <name evidence="1" type="ORF">SPISAL_02040</name>
</gene>
<dbReference type="SUPFAM" id="SSF49478">
    <property type="entry name" value="Cna protein B-type domain"/>
    <property type="match status" value="1"/>
</dbReference>
<keyword evidence="2" id="KW-1185">Reference proteome</keyword>
<evidence type="ECO:0000313" key="2">
    <source>
        <dbReference type="Proteomes" id="UP000017881"/>
    </source>
</evidence>
<dbReference type="AlphaFoldDB" id="R4V627"/>
<dbReference type="EMBL" id="CP005963">
    <property type="protein sequence ID" value="AGM40505.1"/>
    <property type="molecule type" value="Genomic_DNA"/>
</dbReference>
<dbReference type="KEGG" id="ssal:SPISAL_02040"/>
<reference evidence="1 2" key="1">
    <citation type="journal article" date="2013" name="Genome Announc.">
        <title>Draft Genome of Spiribacter salinus M19-40, an Abundant Gammaproteobacterium in Aquatic Hypersaline Environments.</title>
        <authorList>
            <person name="Leon M.J."/>
            <person name="Ghai R."/>
            <person name="Fernandez A.B."/>
            <person name="Sanchez-Porro C."/>
            <person name="Rodriguez-Valera F."/>
            <person name="Ventosa A."/>
        </authorList>
    </citation>
    <scope>NUCLEOTIDE SEQUENCE [LARGE SCALE GENOMIC DNA]</scope>
    <source>
        <strain evidence="1">M19-40</strain>
    </source>
</reference>
<accession>R4V627</accession>
<dbReference type="SUPFAM" id="SSF49452">
    <property type="entry name" value="Starch-binding domain-like"/>
    <property type="match status" value="1"/>
</dbReference>
<sequence>MVSNVGNTVVTARLQAELSSNSASAPTLDPDLIDLKPGKTREVAATFTTAADRGFQRTERLVVTATGLSTDDNPSLLAQSASVIDVLPEVGGSDPWIRLPITASTAVTATESQTTLNWAINGSGYIDEKSERRLEFEVNESGDRSSNDTDQTVQATARYEQNQWRLAAGNRRFNLSNLTSVRRNGVGASVAYGGDRNGPLWGVYGVQDEGAVGDRFDLASHFGWRTHRKDVLKLNFLHYSGVTSDVAKDSSETVTSLQIDTANRPWGNLAIEIAQDMQDGGSAWQAAYETDIRAQGPRLTLFARQAAPTFAGRLPDSASWGTSLEFRRREGVSITGRYEEYRRNLDSIVDRGTAVRESNTALTARLPVNELFGLRGGVRRLTYRNAVSSNDAAYERLSGEVGINLRLENWRHGLSVKQERRDDVRSPDKWAEQGYSIFSRWQPSPSFSATIDFDLVSTSAPEESRLGNDFQQRRLNLRWLPVDGLAVALRYANNKKVYDDLALREREATQITAATATWRLNNRNRIYFKAAQIQDIELETRNQLTLSYEHRFSLPVKRRSGIGSLRGRLVDTTRDQDNGVSGAIIFADTISAVTDANGFYRFRGLPAGPHRLRVETDRIVENLIPATPAGHQVTVQPGINNEYDLSLVAGAELVGSVRYAESGQPLGGILVELRREEEVHRTLSSAQGEYRFERLEPGEWQLKVYGQNLPDGHRLQNAEQVIFLQSGYQMAPSIEVTKPERKLQMIQWEE</sequence>
<dbReference type="Proteomes" id="UP000017881">
    <property type="component" value="Chromosome"/>
</dbReference>
<dbReference type="eggNOG" id="COG1452">
    <property type="taxonomic scope" value="Bacteria"/>
</dbReference>
<protein>
    <submittedName>
        <fullName evidence="1">Uncharacterized protein</fullName>
    </submittedName>
</protein>
<dbReference type="PATRIC" id="fig|1260251.3.peg.412"/>
<dbReference type="InterPro" id="IPR013784">
    <property type="entry name" value="Carb-bd-like_fold"/>
</dbReference>
<proteinExistence type="predicted"/>
<evidence type="ECO:0000313" key="1">
    <source>
        <dbReference type="EMBL" id="AGM40505.1"/>
    </source>
</evidence>
<name>R4V627_9GAMM</name>
<dbReference type="HOGENOM" id="CLU_370845_0_0_6"/>
<dbReference type="GO" id="GO:0030246">
    <property type="term" value="F:carbohydrate binding"/>
    <property type="evidence" value="ECO:0007669"/>
    <property type="project" value="InterPro"/>
</dbReference>